<gene>
    <name evidence="3" type="ORF">ACFFRN_00300</name>
</gene>
<protein>
    <recommendedName>
        <fullName evidence="5">ABC transporter permease</fullName>
    </recommendedName>
</protein>
<keyword evidence="2" id="KW-0472">Membrane</keyword>
<feature type="transmembrane region" description="Helical" evidence="2">
    <location>
        <begin position="271"/>
        <end position="296"/>
    </location>
</feature>
<dbReference type="Proteomes" id="UP001589646">
    <property type="component" value="Unassembled WGS sequence"/>
</dbReference>
<keyword evidence="2" id="KW-1133">Transmembrane helix</keyword>
<keyword evidence="4" id="KW-1185">Reference proteome</keyword>
<feature type="transmembrane region" description="Helical" evidence="2">
    <location>
        <begin position="73"/>
        <end position="96"/>
    </location>
</feature>
<evidence type="ECO:0000313" key="4">
    <source>
        <dbReference type="Proteomes" id="UP001589646"/>
    </source>
</evidence>
<sequence length="432" mass="47296">MSGSSGVAAPPRPAPTPAQRMPSPFSLPLHALRLAGKCALPLIMWFSVGEAVRFGLMYAGTEIAYGDLRQVRLVATMTFLTLVVMTSMAVTTGMLYSLRGALWEIRARQADGEADERFWKAMDRVAPTFAAIYMTWSFHREDAREFVQLDFFHNIDQVAADAFQGVKSVVGRGLVDLDWRVSLGAMAVAFALKLFFAKMVEKGTGKFAGIAAAFSEFAFVFYGLNATVAVADARSEWMEHRSVVSTTGEVWSQAKETVPGWEAVWGAVGEIWPFIVDAVVMPLTWLTVAILVFGAFADDTRTMLRGTRFERGVDRLESSHDLTQKSFDRVTGGFQERWVPLANSLRLTLKGGAALFGMMCLSYVALHVGAEYALRGVRTLVGSGTPWYWLLIGPPIEMVKELVVTVLTMALMAATFDLAATRARLSGQAVSA</sequence>
<feature type="transmembrane region" description="Helical" evidence="2">
    <location>
        <begin position="208"/>
        <end position="231"/>
    </location>
</feature>
<proteinExistence type="predicted"/>
<evidence type="ECO:0000256" key="2">
    <source>
        <dbReference type="SAM" id="Phobius"/>
    </source>
</evidence>
<organism evidence="3 4">
    <name type="scientific">Nonomuraea roseola</name>
    <dbReference type="NCBI Taxonomy" id="46179"/>
    <lineage>
        <taxon>Bacteria</taxon>
        <taxon>Bacillati</taxon>
        <taxon>Actinomycetota</taxon>
        <taxon>Actinomycetes</taxon>
        <taxon>Streptosporangiales</taxon>
        <taxon>Streptosporangiaceae</taxon>
        <taxon>Nonomuraea</taxon>
    </lineage>
</organism>
<evidence type="ECO:0008006" key="5">
    <source>
        <dbReference type="Google" id="ProtNLM"/>
    </source>
</evidence>
<feature type="transmembrane region" description="Helical" evidence="2">
    <location>
        <begin position="347"/>
        <end position="366"/>
    </location>
</feature>
<dbReference type="EMBL" id="JBHMCE010000001">
    <property type="protein sequence ID" value="MFB9525046.1"/>
    <property type="molecule type" value="Genomic_DNA"/>
</dbReference>
<comment type="caution">
    <text evidence="3">The sequence shown here is derived from an EMBL/GenBank/DDBJ whole genome shotgun (WGS) entry which is preliminary data.</text>
</comment>
<feature type="region of interest" description="Disordered" evidence="1">
    <location>
        <begin position="1"/>
        <end position="20"/>
    </location>
</feature>
<accession>A0ABV5PRC5</accession>
<feature type="transmembrane region" description="Helical" evidence="2">
    <location>
        <begin position="179"/>
        <end position="196"/>
    </location>
</feature>
<evidence type="ECO:0000313" key="3">
    <source>
        <dbReference type="EMBL" id="MFB9525046.1"/>
    </source>
</evidence>
<evidence type="ECO:0000256" key="1">
    <source>
        <dbReference type="SAM" id="MobiDB-lite"/>
    </source>
</evidence>
<keyword evidence="2" id="KW-0812">Transmembrane</keyword>
<reference evidence="3 4" key="1">
    <citation type="submission" date="2024-09" db="EMBL/GenBank/DDBJ databases">
        <authorList>
            <person name="Sun Q."/>
            <person name="Mori K."/>
        </authorList>
    </citation>
    <scope>NUCLEOTIDE SEQUENCE [LARGE SCALE GENOMIC DNA]</scope>
    <source>
        <strain evidence="3 4">JCM 3323</strain>
    </source>
</reference>
<name>A0ABV5PRC5_9ACTN</name>